<evidence type="ECO:0000313" key="3">
    <source>
        <dbReference type="Proteomes" id="UP000238348"/>
    </source>
</evidence>
<gene>
    <name evidence="2" type="ORF">SOCE26_003520</name>
</gene>
<proteinExistence type="predicted"/>
<evidence type="ECO:0000256" key="1">
    <source>
        <dbReference type="SAM" id="SignalP"/>
    </source>
</evidence>
<sequence>MKLCASWMKIVTPLLLCAAAGAAGCASGEPEDGWAEDGAPPELVDDAPAPLMPRNNLTPAALSAGALWENRALLDVLSTSPLNDVSLARVLAAGPLSPTATQLLRYIVSCALDADPDRRVAGSSGELGLCGAASPEPYGDWYEEAPSTACQEVVTACVLARVNARGKRVRLSVRSDEDAAILPLLPVVPVEWEYRDPVAPRIKSLTTHCADGVAVGHPARDCGWSRRFVGTCQPGAPVVLKPRASAGGGGSHFMVRACKGIYGCDHATAPSPPWYAGLLADGVLSTDGRPGTTGELSFTCPHPGVPGPSSFAVIVAPPDPAGTLPAGADVTASGAAAQYPAPEVAVFRFREGAFYGNLFSNVHSAPPVPGAILSNRQYACYSNDWTRPMVHFTDRLCAGDAACFGNTPGPCRDSGVVPAPTPLCESGTLPGQNYRDCAGVAGGTRWEHVVTVFLNHPCDLASDPNHCDAAYAPFVPPPAGH</sequence>
<protein>
    <recommendedName>
        <fullName evidence="4">Secreted protein</fullName>
    </recommendedName>
</protein>
<reference evidence="2 3" key="1">
    <citation type="submission" date="2015-09" db="EMBL/GenBank/DDBJ databases">
        <title>Sorangium comparison.</title>
        <authorList>
            <person name="Zaburannyi N."/>
            <person name="Bunk B."/>
            <person name="Overmann J."/>
            <person name="Mueller R."/>
        </authorList>
    </citation>
    <scope>NUCLEOTIDE SEQUENCE [LARGE SCALE GENOMIC DNA]</scope>
    <source>
        <strain evidence="2 3">So ce26</strain>
    </source>
</reference>
<dbReference type="Proteomes" id="UP000238348">
    <property type="component" value="Chromosome"/>
</dbReference>
<evidence type="ECO:0008006" key="4">
    <source>
        <dbReference type="Google" id="ProtNLM"/>
    </source>
</evidence>
<feature type="signal peptide" evidence="1">
    <location>
        <begin position="1"/>
        <end position="22"/>
    </location>
</feature>
<dbReference type="AlphaFoldDB" id="A0A2L0EI48"/>
<organism evidence="2 3">
    <name type="scientific">Sorangium cellulosum</name>
    <name type="common">Polyangium cellulosum</name>
    <dbReference type="NCBI Taxonomy" id="56"/>
    <lineage>
        <taxon>Bacteria</taxon>
        <taxon>Pseudomonadati</taxon>
        <taxon>Myxococcota</taxon>
        <taxon>Polyangia</taxon>
        <taxon>Polyangiales</taxon>
        <taxon>Polyangiaceae</taxon>
        <taxon>Sorangium</taxon>
    </lineage>
</organism>
<dbReference type="EMBL" id="CP012673">
    <property type="protein sequence ID" value="AUX38971.1"/>
    <property type="molecule type" value="Genomic_DNA"/>
</dbReference>
<evidence type="ECO:0000313" key="2">
    <source>
        <dbReference type="EMBL" id="AUX38971.1"/>
    </source>
</evidence>
<keyword evidence="1" id="KW-0732">Signal</keyword>
<dbReference type="PROSITE" id="PS51257">
    <property type="entry name" value="PROKAR_LIPOPROTEIN"/>
    <property type="match status" value="1"/>
</dbReference>
<name>A0A2L0EI48_SORCE</name>
<accession>A0A2L0EI48</accession>
<feature type="chain" id="PRO_5014849880" description="Secreted protein" evidence="1">
    <location>
        <begin position="23"/>
        <end position="481"/>
    </location>
</feature>